<organism evidence="1">
    <name type="scientific">Trichuris suis</name>
    <name type="common">pig whipworm</name>
    <dbReference type="NCBI Taxonomy" id="68888"/>
    <lineage>
        <taxon>Eukaryota</taxon>
        <taxon>Metazoa</taxon>
        <taxon>Ecdysozoa</taxon>
        <taxon>Nematoda</taxon>
        <taxon>Enoplea</taxon>
        <taxon>Dorylaimia</taxon>
        <taxon>Trichinellida</taxon>
        <taxon>Trichuridae</taxon>
        <taxon>Trichuris</taxon>
    </lineage>
</organism>
<gene>
    <name evidence="1" type="ORF">M514_02212</name>
</gene>
<name>A0A085NKR3_9BILA</name>
<protein>
    <submittedName>
        <fullName evidence="1">Uncharacterized protein</fullName>
    </submittedName>
</protein>
<reference evidence="1" key="1">
    <citation type="journal article" date="2014" name="Nat. Genet.">
        <title>Genome and transcriptome of the porcine whipworm Trichuris suis.</title>
        <authorList>
            <person name="Jex A.R."/>
            <person name="Nejsum P."/>
            <person name="Schwarz E.M."/>
            <person name="Hu L."/>
            <person name="Young N.D."/>
            <person name="Hall R.S."/>
            <person name="Korhonen P.K."/>
            <person name="Liao S."/>
            <person name="Thamsborg S."/>
            <person name="Xia J."/>
            <person name="Xu P."/>
            <person name="Wang S."/>
            <person name="Scheerlinck J.P."/>
            <person name="Hofmann A."/>
            <person name="Sternberg P.W."/>
            <person name="Wang J."/>
            <person name="Gasser R.B."/>
        </authorList>
    </citation>
    <scope>NUCLEOTIDE SEQUENCE [LARGE SCALE GENOMIC DNA]</scope>
    <source>
        <strain evidence="1">DCEP-RM93F</strain>
    </source>
</reference>
<dbReference type="AlphaFoldDB" id="A0A085NKR3"/>
<dbReference type="EMBL" id="KL367490">
    <property type="protein sequence ID" value="KFD70059.1"/>
    <property type="molecule type" value="Genomic_DNA"/>
</dbReference>
<sequence length="114" mass="12483">MKLSGLHHDFIFSWSVRICHLQADPNAYGPVRSAAMATELVGSLQGPNIGTAVTRDYQQGVICAIVPVRLRCSGRFVENVALLDSGSEATLMDRRVADRLYTQLVVNGSFEFAQ</sequence>
<proteinExistence type="predicted"/>
<dbReference type="Proteomes" id="UP000030758">
    <property type="component" value="Unassembled WGS sequence"/>
</dbReference>
<accession>A0A085NKR3</accession>
<evidence type="ECO:0000313" key="1">
    <source>
        <dbReference type="EMBL" id="KFD70059.1"/>
    </source>
</evidence>